<protein>
    <submittedName>
        <fullName evidence="1">Uncharacterized protein</fullName>
    </submittedName>
</protein>
<sequence length="113" mass="13618">MTESSCGRDLGFLSVQHEVLMKLQMKPTLSFLKVHDESLHCRSHKESLTHRRHTHCLREIRRDDEDVEEDCKNSHSKALCRFDVSSNHYCCYYFVNYFLRFYTFGCCYYDLIY</sequence>
<reference evidence="1 2" key="1">
    <citation type="submission" date="2024-01" db="EMBL/GenBank/DDBJ databases">
        <title>Genome assemblies of Stephania.</title>
        <authorList>
            <person name="Yang L."/>
        </authorList>
    </citation>
    <scope>NUCLEOTIDE SEQUENCE [LARGE SCALE GENOMIC DNA]</scope>
    <source>
        <strain evidence="1">YNDBR</strain>
        <tissue evidence="1">Leaf</tissue>
    </source>
</reference>
<dbReference type="EMBL" id="JBBNAF010000007">
    <property type="protein sequence ID" value="KAK9128199.1"/>
    <property type="molecule type" value="Genomic_DNA"/>
</dbReference>
<proteinExistence type="predicted"/>
<dbReference type="Proteomes" id="UP001420932">
    <property type="component" value="Unassembled WGS sequence"/>
</dbReference>
<gene>
    <name evidence="1" type="ORF">Syun_016996</name>
</gene>
<keyword evidence="2" id="KW-1185">Reference proteome</keyword>
<dbReference type="AlphaFoldDB" id="A0AAP0P2Y3"/>
<evidence type="ECO:0000313" key="1">
    <source>
        <dbReference type="EMBL" id="KAK9128199.1"/>
    </source>
</evidence>
<evidence type="ECO:0000313" key="2">
    <source>
        <dbReference type="Proteomes" id="UP001420932"/>
    </source>
</evidence>
<comment type="caution">
    <text evidence="1">The sequence shown here is derived from an EMBL/GenBank/DDBJ whole genome shotgun (WGS) entry which is preliminary data.</text>
</comment>
<name>A0AAP0P2Y3_9MAGN</name>
<accession>A0AAP0P2Y3</accession>
<organism evidence="1 2">
    <name type="scientific">Stephania yunnanensis</name>
    <dbReference type="NCBI Taxonomy" id="152371"/>
    <lineage>
        <taxon>Eukaryota</taxon>
        <taxon>Viridiplantae</taxon>
        <taxon>Streptophyta</taxon>
        <taxon>Embryophyta</taxon>
        <taxon>Tracheophyta</taxon>
        <taxon>Spermatophyta</taxon>
        <taxon>Magnoliopsida</taxon>
        <taxon>Ranunculales</taxon>
        <taxon>Menispermaceae</taxon>
        <taxon>Menispermoideae</taxon>
        <taxon>Cissampelideae</taxon>
        <taxon>Stephania</taxon>
    </lineage>
</organism>